<organism evidence="2 3">
    <name type="scientific">Gymnopilus junonius</name>
    <name type="common">Spectacular rustgill mushroom</name>
    <name type="synonym">Gymnopilus spectabilis subsp. junonius</name>
    <dbReference type="NCBI Taxonomy" id="109634"/>
    <lineage>
        <taxon>Eukaryota</taxon>
        <taxon>Fungi</taxon>
        <taxon>Dikarya</taxon>
        <taxon>Basidiomycota</taxon>
        <taxon>Agaricomycotina</taxon>
        <taxon>Agaricomycetes</taxon>
        <taxon>Agaricomycetidae</taxon>
        <taxon>Agaricales</taxon>
        <taxon>Agaricineae</taxon>
        <taxon>Hymenogastraceae</taxon>
        <taxon>Gymnopilus</taxon>
    </lineage>
</organism>
<dbReference type="Proteomes" id="UP000724874">
    <property type="component" value="Unassembled WGS sequence"/>
</dbReference>
<feature type="compositionally biased region" description="Basic and acidic residues" evidence="1">
    <location>
        <begin position="51"/>
        <end position="71"/>
    </location>
</feature>
<evidence type="ECO:0000313" key="3">
    <source>
        <dbReference type="Proteomes" id="UP000724874"/>
    </source>
</evidence>
<dbReference type="AlphaFoldDB" id="A0A9P5NDL0"/>
<dbReference type="EMBL" id="JADNYJ010000151">
    <property type="protein sequence ID" value="KAF8879209.1"/>
    <property type="molecule type" value="Genomic_DNA"/>
</dbReference>
<proteinExistence type="predicted"/>
<feature type="region of interest" description="Disordered" evidence="1">
    <location>
        <begin position="1"/>
        <end position="191"/>
    </location>
</feature>
<feature type="compositionally biased region" description="Low complexity" evidence="1">
    <location>
        <begin position="164"/>
        <end position="176"/>
    </location>
</feature>
<gene>
    <name evidence="2" type="ORF">CPB84DRAFT_1793547</name>
</gene>
<feature type="compositionally biased region" description="Low complexity" evidence="1">
    <location>
        <begin position="1"/>
        <end position="18"/>
    </location>
</feature>
<feature type="compositionally biased region" description="Polar residues" evidence="1">
    <location>
        <begin position="22"/>
        <end position="40"/>
    </location>
</feature>
<protein>
    <submittedName>
        <fullName evidence="2">Uncharacterized protein</fullName>
    </submittedName>
</protein>
<feature type="compositionally biased region" description="Polar residues" evidence="1">
    <location>
        <begin position="279"/>
        <end position="292"/>
    </location>
</feature>
<feature type="compositionally biased region" description="Basic and acidic residues" evidence="1">
    <location>
        <begin position="85"/>
        <end position="121"/>
    </location>
</feature>
<accession>A0A9P5NDL0</accession>
<evidence type="ECO:0000256" key="1">
    <source>
        <dbReference type="SAM" id="MobiDB-lite"/>
    </source>
</evidence>
<comment type="caution">
    <text evidence="2">The sequence shown here is derived from an EMBL/GenBank/DDBJ whole genome shotgun (WGS) entry which is preliminary data.</text>
</comment>
<feature type="compositionally biased region" description="Acidic residues" evidence="1">
    <location>
        <begin position="137"/>
        <end position="147"/>
    </location>
</feature>
<name>A0A9P5NDL0_GYMJU</name>
<feature type="region of interest" description="Disordered" evidence="1">
    <location>
        <begin position="279"/>
        <end position="302"/>
    </location>
</feature>
<keyword evidence="3" id="KW-1185">Reference proteome</keyword>
<sequence length="324" mass="35256">MLVQYYSTTTPSQTPTAAPVEVSQTTTQVAPLNSESNDVYSGSDEGEEPEPTSRPREVPPKPTNSRREKVSRSYTTANPIISRTSESKKRELTIEQAKAELAKLKAADEARKRAELRETGKKKIYPSSKTPARARVEEEEEEEEEDTQQSSPDEWSDVEEEVEAPSARAQKQAAKQAAERSRTMPASRQYQDSLSSQFAGMGLNGAGPSLQPQYAYPPVPPPHMAAPFYGSPAPYYGGGVPVIPPYGAPPHTYHHPYGAPPGVIHNTNSGNVTHSTITDIGNDHSVNYSPTSRRSKKAKGATVDSVNGRIMDHLDATLGASLRR</sequence>
<reference evidence="2" key="1">
    <citation type="submission" date="2020-11" db="EMBL/GenBank/DDBJ databases">
        <authorList>
            <consortium name="DOE Joint Genome Institute"/>
            <person name="Ahrendt S."/>
            <person name="Riley R."/>
            <person name="Andreopoulos W."/>
            <person name="LaButti K."/>
            <person name="Pangilinan J."/>
            <person name="Ruiz-duenas F.J."/>
            <person name="Barrasa J.M."/>
            <person name="Sanchez-Garcia M."/>
            <person name="Camarero S."/>
            <person name="Miyauchi S."/>
            <person name="Serrano A."/>
            <person name="Linde D."/>
            <person name="Babiker R."/>
            <person name="Drula E."/>
            <person name="Ayuso-Fernandez I."/>
            <person name="Pacheco R."/>
            <person name="Padilla G."/>
            <person name="Ferreira P."/>
            <person name="Barriuso J."/>
            <person name="Kellner H."/>
            <person name="Castanera R."/>
            <person name="Alfaro M."/>
            <person name="Ramirez L."/>
            <person name="Pisabarro A.G."/>
            <person name="Kuo A."/>
            <person name="Tritt A."/>
            <person name="Lipzen A."/>
            <person name="He G."/>
            <person name="Yan M."/>
            <person name="Ng V."/>
            <person name="Cullen D."/>
            <person name="Martin F."/>
            <person name="Rosso M.-N."/>
            <person name="Henrissat B."/>
            <person name="Hibbett D."/>
            <person name="Martinez A.T."/>
            <person name="Grigoriev I.V."/>
        </authorList>
    </citation>
    <scope>NUCLEOTIDE SEQUENCE</scope>
    <source>
        <strain evidence="2">AH 44721</strain>
    </source>
</reference>
<feature type="compositionally biased region" description="Acidic residues" evidence="1">
    <location>
        <begin position="154"/>
        <end position="163"/>
    </location>
</feature>
<evidence type="ECO:0000313" key="2">
    <source>
        <dbReference type="EMBL" id="KAF8879209.1"/>
    </source>
</evidence>
<feature type="compositionally biased region" description="Polar residues" evidence="1">
    <location>
        <begin position="72"/>
        <end position="84"/>
    </location>
</feature>